<keyword evidence="1 3" id="KW-0159">Chromosome partition</keyword>
<evidence type="ECO:0000256" key="3">
    <source>
        <dbReference type="HAMAP-Rule" id="MF_01805"/>
    </source>
</evidence>
<dbReference type="PANTHER" id="PTHR33969:SF2">
    <property type="entry name" value="SEGREGATION AND CONDENSATION PROTEIN A"/>
    <property type="match status" value="1"/>
</dbReference>
<keyword evidence="5" id="KW-1185">Reference proteome</keyword>
<name>A0A949K0B8_9FIRM</name>
<keyword evidence="3" id="KW-0963">Cytoplasm</keyword>
<evidence type="ECO:0000256" key="1">
    <source>
        <dbReference type="ARBA" id="ARBA00022829"/>
    </source>
</evidence>
<dbReference type="Gene3D" id="1.10.10.580">
    <property type="entry name" value="Structural maintenance of chromosome 1. Chain E"/>
    <property type="match status" value="1"/>
</dbReference>
<dbReference type="InterPro" id="IPR023093">
    <property type="entry name" value="ScpA-like_C"/>
</dbReference>
<accession>A0A949K0B8</accession>
<dbReference type="RefSeq" id="WP_158346926.1">
    <property type="nucleotide sequence ID" value="NZ_JAHQCW010000022.1"/>
</dbReference>
<dbReference type="Pfam" id="PF02616">
    <property type="entry name" value="SMC_ScpA"/>
    <property type="match status" value="1"/>
</dbReference>
<keyword evidence="3" id="KW-0132">Cell division</keyword>
<protein>
    <recommendedName>
        <fullName evidence="2 3">Segregation and condensation protein A</fullName>
    </recommendedName>
</protein>
<evidence type="ECO:0000256" key="2">
    <source>
        <dbReference type="ARBA" id="ARBA00044777"/>
    </source>
</evidence>
<dbReference type="Proteomes" id="UP000712157">
    <property type="component" value="Unassembled WGS sequence"/>
</dbReference>
<gene>
    <name evidence="3" type="primary">scpA</name>
    <name evidence="4" type="ORF">KTH89_13435</name>
</gene>
<sequence>MGIPVKLQAFEGPLDLLLHLIDKNKVNIYDIPIVEITNQYLEYIEEMHRQDLNVMSEFLVMAATLIDIKSRMLLPKEVNEAGEEEDPRQELVEQLLEYKMYKYMSYELRDRQIDAGKALYKAPTLPDEVKEYVEPVDLTELMGDMTLSKLHYIFKSVIKKQVDKIDPVRSKFGKIEKEEVSLTDKIAYVEQYAMEHPDFSFRELLEKQAGKMQVIVTFLAVLELMKMGRIRIMQEHIFDDIQISAA</sequence>
<comment type="subunit">
    <text evidence="3">Component of a cohesin-like complex composed of ScpA, ScpB and the Smc homodimer, in which ScpA and ScpB bind to the head domain of Smc. The presence of the three proteins is required for the association of the complex with DNA.</text>
</comment>
<dbReference type="Gene3D" id="6.10.250.2410">
    <property type="match status" value="1"/>
</dbReference>
<reference evidence="4" key="1">
    <citation type="submission" date="2021-06" db="EMBL/GenBank/DDBJ databases">
        <title>Description of novel taxa of the family Lachnospiraceae.</title>
        <authorList>
            <person name="Chaplin A.V."/>
            <person name="Sokolova S.R."/>
            <person name="Pikina A.P."/>
            <person name="Korzhanova M."/>
            <person name="Belova V."/>
            <person name="Korostin D."/>
            <person name="Efimov B.A."/>
        </authorList>
    </citation>
    <scope>NUCLEOTIDE SEQUENCE</scope>
    <source>
        <strain evidence="4">ASD5720</strain>
    </source>
</reference>
<dbReference type="HAMAP" id="MF_01805">
    <property type="entry name" value="ScpA"/>
    <property type="match status" value="1"/>
</dbReference>
<dbReference type="EMBL" id="JAHQCW010000022">
    <property type="protein sequence ID" value="MBU9737546.1"/>
    <property type="molecule type" value="Genomic_DNA"/>
</dbReference>
<comment type="similarity">
    <text evidence="3">Belongs to the ScpA family.</text>
</comment>
<dbReference type="GO" id="GO:0005737">
    <property type="term" value="C:cytoplasm"/>
    <property type="evidence" value="ECO:0007669"/>
    <property type="project" value="UniProtKB-SubCell"/>
</dbReference>
<evidence type="ECO:0000313" key="4">
    <source>
        <dbReference type="EMBL" id="MBU9737546.1"/>
    </source>
</evidence>
<dbReference type="GO" id="GO:0051301">
    <property type="term" value="P:cell division"/>
    <property type="evidence" value="ECO:0007669"/>
    <property type="project" value="UniProtKB-KW"/>
</dbReference>
<dbReference type="PANTHER" id="PTHR33969">
    <property type="entry name" value="SEGREGATION AND CONDENSATION PROTEIN A"/>
    <property type="match status" value="1"/>
</dbReference>
<dbReference type="GO" id="GO:0007059">
    <property type="term" value="P:chromosome segregation"/>
    <property type="evidence" value="ECO:0007669"/>
    <property type="project" value="UniProtKB-UniRule"/>
</dbReference>
<keyword evidence="3" id="KW-0131">Cell cycle</keyword>
<comment type="function">
    <text evidence="3">Participates in chromosomal partition during cell division. May act via the formation of a condensin-like complex containing Smc and ScpB that pull DNA away from mid-cell into both cell halves.</text>
</comment>
<comment type="subcellular location">
    <subcellularLocation>
        <location evidence="3">Cytoplasm</location>
    </subcellularLocation>
    <text evidence="3">Associated with two foci at the outer edges of the nucleoid region in young cells, and at four foci within both cell halves in older cells.</text>
</comment>
<evidence type="ECO:0000313" key="5">
    <source>
        <dbReference type="Proteomes" id="UP000712157"/>
    </source>
</evidence>
<dbReference type="GO" id="GO:0006260">
    <property type="term" value="P:DNA replication"/>
    <property type="evidence" value="ECO:0007669"/>
    <property type="project" value="UniProtKB-UniRule"/>
</dbReference>
<dbReference type="AlphaFoldDB" id="A0A949K0B8"/>
<organism evidence="4 5">
    <name type="scientific">Diplocloster agilis</name>
    <dbReference type="NCBI Taxonomy" id="2850323"/>
    <lineage>
        <taxon>Bacteria</taxon>
        <taxon>Bacillati</taxon>
        <taxon>Bacillota</taxon>
        <taxon>Clostridia</taxon>
        <taxon>Lachnospirales</taxon>
        <taxon>Lachnospiraceae</taxon>
        <taxon>Diplocloster</taxon>
    </lineage>
</organism>
<dbReference type="InterPro" id="IPR003768">
    <property type="entry name" value="ScpA"/>
</dbReference>
<proteinExistence type="inferred from homology"/>
<comment type="caution">
    <text evidence="4">The sequence shown here is derived from an EMBL/GenBank/DDBJ whole genome shotgun (WGS) entry which is preliminary data.</text>
</comment>